<proteinExistence type="predicted"/>
<evidence type="ECO:0000313" key="3">
    <source>
        <dbReference type="EMBL" id="GFH17649.1"/>
    </source>
</evidence>
<feature type="non-terminal residue" evidence="3">
    <location>
        <position position="1"/>
    </location>
</feature>
<evidence type="ECO:0000256" key="1">
    <source>
        <dbReference type="ARBA" id="ARBA00001933"/>
    </source>
</evidence>
<comment type="cofactor">
    <cofactor evidence="1">
        <name>pyridoxal 5'-phosphate</name>
        <dbReference type="ChEBI" id="CHEBI:597326"/>
    </cofactor>
</comment>
<keyword evidence="4" id="KW-1185">Reference proteome</keyword>
<protein>
    <submittedName>
        <fullName evidence="3">PLP-dependent transferase</fullName>
    </submittedName>
</protein>
<comment type="caution">
    <text evidence="3">The sequence shown here is derived from an EMBL/GenBank/DDBJ whole genome shotgun (WGS) entry which is preliminary data.</text>
</comment>
<name>A0A699ZE75_HAELA</name>
<organism evidence="3 4">
    <name type="scientific">Haematococcus lacustris</name>
    <name type="common">Green alga</name>
    <name type="synonym">Haematococcus pluvialis</name>
    <dbReference type="NCBI Taxonomy" id="44745"/>
    <lineage>
        <taxon>Eukaryota</taxon>
        <taxon>Viridiplantae</taxon>
        <taxon>Chlorophyta</taxon>
        <taxon>core chlorophytes</taxon>
        <taxon>Chlorophyceae</taxon>
        <taxon>CS clade</taxon>
        <taxon>Chlamydomonadales</taxon>
        <taxon>Haematococcaceae</taxon>
        <taxon>Haematococcus</taxon>
    </lineage>
</organism>
<dbReference type="GO" id="GO:0016740">
    <property type="term" value="F:transferase activity"/>
    <property type="evidence" value="ECO:0007669"/>
    <property type="project" value="UniProtKB-KW"/>
</dbReference>
<dbReference type="Gene3D" id="3.90.105.10">
    <property type="entry name" value="Molybdopterin biosynthesis moea protein, domain 2"/>
    <property type="match status" value="1"/>
</dbReference>
<keyword evidence="3" id="KW-0808">Transferase</keyword>
<sequence length="127" mass="13156">LASVHCFDPLRLAVRVAGLGKGVTGFQVSQQLEEEYGVVAELATSQVVLFVLGPGSQPAHAVALVDALRRIVTKFLGASSSRGVPLVYPGELITRQVLDTLRGVKASGGTVTGPADSSLDTLAVLDM</sequence>
<dbReference type="Proteomes" id="UP000485058">
    <property type="component" value="Unassembled WGS sequence"/>
</dbReference>
<evidence type="ECO:0000313" key="4">
    <source>
        <dbReference type="Proteomes" id="UP000485058"/>
    </source>
</evidence>
<dbReference type="Gene3D" id="3.90.1150.150">
    <property type="match status" value="1"/>
</dbReference>
<evidence type="ECO:0000256" key="2">
    <source>
        <dbReference type="ARBA" id="ARBA00022898"/>
    </source>
</evidence>
<accession>A0A699ZE75</accession>
<dbReference type="AlphaFoldDB" id="A0A699ZE75"/>
<dbReference type="PANTHER" id="PTHR43277">
    <property type="entry name" value="ARGININE DECARBOXYLASE"/>
    <property type="match status" value="1"/>
</dbReference>
<dbReference type="SUPFAM" id="SSF55904">
    <property type="entry name" value="Ornithine decarboxylase C-terminal domain"/>
    <property type="match status" value="1"/>
</dbReference>
<dbReference type="PANTHER" id="PTHR43277:SF4">
    <property type="entry name" value="ARGININE DECARBOXYLASE"/>
    <property type="match status" value="1"/>
</dbReference>
<dbReference type="InterPro" id="IPR036633">
    <property type="entry name" value="Prn/Lys/Arg_de-COase_C_sf"/>
</dbReference>
<dbReference type="EMBL" id="BLLF01001182">
    <property type="protein sequence ID" value="GFH17649.1"/>
    <property type="molecule type" value="Genomic_DNA"/>
</dbReference>
<keyword evidence="2" id="KW-0663">Pyridoxal phosphate</keyword>
<reference evidence="3 4" key="1">
    <citation type="submission" date="2020-02" db="EMBL/GenBank/DDBJ databases">
        <title>Draft genome sequence of Haematococcus lacustris strain NIES-144.</title>
        <authorList>
            <person name="Morimoto D."/>
            <person name="Nakagawa S."/>
            <person name="Yoshida T."/>
            <person name="Sawayama S."/>
        </authorList>
    </citation>
    <scope>NUCLEOTIDE SEQUENCE [LARGE SCALE GENOMIC DNA]</scope>
    <source>
        <strain evidence="3 4">NIES-144</strain>
    </source>
</reference>
<dbReference type="InterPro" id="IPR052357">
    <property type="entry name" value="Orn_Lys_Arg_decarboxylase-I"/>
</dbReference>
<gene>
    <name evidence="3" type="ORF">HaLaN_14327</name>
</gene>